<gene>
    <name evidence="1" type="ORF">BXY41_11611</name>
</gene>
<comment type="caution">
    <text evidence="1">The sequence shown here is derived from an EMBL/GenBank/DDBJ whole genome shotgun (WGS) entry which is preliminary data.</text>
</comment>
<proteinExistence type="predicted"/>
<evidence type="ECO:0008006" key="3">
    <source>
        <dbReference type="Google" id="ProtNLM"/>
    </source>
</evidence>
<accession>A0A2S6HJA4</accession>
<dbReference type="OrthoDB" id="2059080at2"/>
<protein>
    <recommendedName>
        <fullName evidence="3">Gp6-like head-tail connector protein</fullName>
    </recommendedName>
</protein>
<dbReference type="EMBL" id="PTJA01000016">
    <property type="protein sequence ID" value="PPK77473.1"/>
    <property type="molecule type" value="Genomic_DNA"/>
</dbReference>
<dbReference type="RefSeq" id="WP_104439247.1">
    <property type="nucleotide sequence ID" value="NZ_PTJA01000016.1"/>
</dbReference>
<evidence type="ECO:0000313" key="1">
    <source>
        <dbReference type="EMBL" id="PPK77473.1"/>
    </source>
</evidence>
<sequence length="107" mass="12114">METDILADVSTYLGDEVSEQDNPVLLILINRAIRKICSKRYPYGYTDKQKAAAVSKYRDMVFDAAVYYWAKQGSEGQSSHSENGISRGYQSEDDLYFDVVPMAKTLL</sequence>
<reference evidence="1 2" key="1">
    <citation type="submission" date="2018-02" db="EMBL/GenBank/DDBJ databases">
        <title>Genomic Encyclopedia of Archaeal and Bacterial Type Strains, Phase II (KMG-II): from individual species to whole genera.</title>
        <authorList>
            <person name="Goeker M."/>
        </authorList>
    </citation>
    <scope>NUCLEOTIDE SEQUENCE [LARGE SCALE GENOMIC DNA]</scope>
    <source>
        <strain evidence="1 2">DSM 3808</strain>
    </source>
</reference>
<dbReference type="AlphaFoldDB" id="A0A2S6HJA4"/>
<organism evidence="1 2">
    <name type="scientific">Lacrimispora xylanisolvens</name>
    <dbReference type="NCBI Taxonomy" id="384636"/>
    <lineage>
        <taxon>Bacteria</taxon>
        <taxon>Bacillati</taxon>
        <taxon>Bacillota</taxon>
        <taxon>Clostridia</taxon>
        <taxon>Lachnospirales</taxon>
        <taxon>Lachnospiraceae</taxon>
        <taxon>Lacrimispora</taxon>
    </lineage>
</organism>
<dbReference type="Proteomes" id="UP000237749">
    <property type="component" value="Unassembled WGS sequence"/>
</dbReference>
<evidence type="ECO:0000313" key="2">
    <source>
        <dbReference type="Proteomes" id="UP000237749"/>
    </source>
</evidence>
<name>A0A2S6HJA4_9FIRM</name>
<keyword evidence="2" id="KW-1185">Reference proteome</keyword>